<gene>
    <name evidence="10" type="ORF">GCM10025868_42410</name>
</gene>
<feature type="compositionally biased region" description="Basic residues" evidence="8">
    <location>
        <begin position="384"/>
        <end position="398"/>
    </location>
</feature>
<dbReference type="InterPro" id="IPR050107">
    <property type="entry name" value="ABC_carbohydrate_import_ATPase"/>
</dbReference>
<dbReference type="InterPro" id="IPR003593">
    <property type="entry name" value="AAA+_ATPase"/>
</dbReference>
<keyword evidence="4" id="KW-0547">Nucleotide-binding</keyword>
<evidence type="ECO:0000256" key="5">
    <source>
        <dbReference type="ARBA" id="ARBA00022840"/>
    </source>
</evidence>
<dbReference type="PANTHER" id="PTHR43790">
    <property type="entry name" value="CARBOHYDRATE TRANSPORT ATP-BINDING PROTEIN MG119-RELATED"/>
    <property type="match status" value="1"/>
</dbReference>
<protein>
    <recommendedName>
        <fullName evidence="9">ABC transporter domain-containing protein</fullName>
    </recommendedName>
</protein>
<keyword evidence="2" id="KW-1003">Cell membrane</keyword>
<keyword evidence="5" id="KW-0067">ATP-binding</keyword>
<evidence type="ECO:0000256" key="6">
    <source>
        <dbReference type="ARBA" id="ARBA00022967"/>
    </source>
</evidence>
<feature type="domain" description="ABC transporter" evidence="9">
    <location>
        <begin position="1"/>
        <end position="210"/>
    </location>
</feature>
<evidence type="ECO:0000256" key="3">
    <source>
        <dbReference type="ARBA" id="ARBA00022597"/>
    </source>
</evidence>
<proteinExistence type="predicted"/>
<dbReference type="InterPro" id="IPR027417">
    <property type="entry name" value="P-loop_NTPase"/>
</dbReference>
<dbReference type="InterPro" id="IPR003439">
    <property type="entry name" value="ABC_transporter-like_ATP-bd"/>
</dbReference>
<feature type="region of interest" description="Disordered" evidence="8">
    <location>
        <begin position="370"/>
        <end position="455"/>
    </location>
</feature>
<name>A0ABQ6JL67_9ACTN</name>
<evidence type="ECO:0000256" key="1">
    <source>
        <dbReference type="ARBA" id="ARBA00022448"/>
    </source>
</evidence>
<dbReference type="SUPFAM" id="SSF52540">
    <property type="entry name" value="P-loop containing nucleoside triphosphate hydrolases"/>
    <property type="match status" value="2"/>
</dbReference>
<dbReference type="PROSITE" id="PS50893">
    <property type="entry name" value="ABC_TRANSPORTER_2"/>
    <property type="match status" value="1"/>
</dbReference>
<evidence type="ECO:0000259" key="9">
    <source>
        <dbReference type="PROSITE" id="PS50893"/>
    </source>
</evidence>
<feature type="compositionally biased region" description="Low complexity" evidence="8">
    <location>
        <begin position="415"/>
        <end position="447"/>
    </location>
</feature>
<reference evidence="11" key="1">
    <citation type="journal article" date="2019" name="Int. J. Syst. Evol. Microbiol.">
        <title>The Global Catalogue of Microorganisms (GCM) 10K type strain sequencing project: providing services to taxonomists for standard genome sequencing and annotation.</title>
        <authorList>
            <consortium name="The Broad Institute Genomics Platform"/>
            <consortium name="The Broad Institute Genome Sequencing Center for Infectious Disease"/>
            <person name="Wu L."/>
            <person name="Ma J."/>
        </authorList>
    </citation>
    <scope>NUCLEOTIDE SEQUENCE [LARGE SCALE GENOMIC DNA]</scope>
    <source>
        <strain evidence="11">NBRC 108730</strain>
    </source>
</reference>
<evidence type="ECO:0000313" key="10">
    <source>
        <dbReference type="EMBL" id="GMA88991.1"/>
    </source>
</evidence>
<evidence type="ECO:0000256" key="4">
    <source>
        <dbReference type="ARBA" id="ARBA00022741"/>
    </source>
</evidence>
<dbReference type="Pfam" id="PF00005">
    <property type="entry name" value="ABC_tran"/>
    <property type="match status" value="2"/>
</dbReference>
<sequence>MHALVGQNGAGKSTLVKALTGVNPLSGGHIEVHGEAVQLGGPQDARALGIEIVHQDQPLATHLTVADNMFLGRERLQGGVLLDRAGASAAARDVLRRLGATCGPDDVVDDLTPTQRVQVTIAGALAQRPRVLVLDEPTAALAAAEAEPVFQAIRSARDDGVAVLYISHRLGEITRLADRVTVLRDGHRTSLETTGGLSTDALVTAMVGRDVEALYPDVAREPGAEVLRVRGLRSGDLVRGVDLEVRAGEVVGLAGLVGSGASETLLALFGDHRSTGTVEVDGAPASASTPASAARAGFALVPEERRTEALFPGLSVRANVTAASLPAHRRGGVLSRRRERVVAEEPGAAARRRDRLGRAGRRHVVRWQPAEGRRRALAGPRRPGVSRRRAHRRRRRRVQGRDLPAGSARWPPGERACSSCRPTSPSSPASATGCSSSATASWSTRCAVTTSTRNG</sequence>
<evidence type="ECO:0000256" key="8">
    <source>
        <dbReference type="SAM" id="MobiDB-lite"/>
    </source>
</evidence>
<keyword evidence="7" id="KW-0472">Membrane</keyword>
<organism evidence="10 11">
    <name type="scientific">Angustibacter aerolatus</name>
    <dbReference type="NCBI Taxonomy" id="1162965"/>
    <lineage>
        <taxon>Bacteria</taxon>
        <taxon>Bacillati</taxon>
        <taxon>Actinomycetota</taxon>
        <taxon>Actinomycetes</taxon>
        <taxon>Kineosporiales</taxon>
        <taxon>Kineosporiaceae</taxon>
    </lineage>
</organism>
<dbReference type="PANTHER" id="PTHR43790:SF3">
    <property type="entry name" value="D-ALLOSE IMPORT ATP-BINDING PROTEIN ALSA-RELATED"/>
    <property type="match status" value="1"/>
</dbReference>
<dbReference type="SMART" id="SM00382">
    <property type="entry name" value="AAA"/>
    <property type="match status" value="1"/>
</dbReference>
<dbReference type="Proteomes" id="UP001157017">
    <property type="component" value="Unassembled WGS sequence"/>
</dbReference>
<keyword evidence="11" id="KW-1185">Reference proteome</keyword>
<accession>A0ABQ6JL67</accession>
<comment type="caution">
    <text evidence="10">The sequence shown here is derived from an EMBL/GenBank/DDBJ whole genome shotgun (WGS) entry which is preliminary data.</text>
</comment>
<evidence type="ECO:0000313" key="11">
    <source>
        <dbReference type="Proteomes" id="UP001157017"/>
    </source>
</evidence>
<dbReference type="EMBL" id="BSUZ01000001">
    <property type="protein sequence ID" value="GMA88991.1"/>
    <property type="molecule type" value="Genomic_DNA"/>
</dbReference>
<evidence type="ECO:0000256" key="2">
    <source>
        <dbReference type="ARBA" id="ARBA00022475"/>
    </source>
</evidence>
<evidence type="ECO:0000256" key="7">
    <source>
        <dbReference type="ARBA" id="ARBA00023136"/>
    </source>
</evidence>
<dbReference type="Gene3D" id="3.40.50.300">
    <property type="entry name" value="P-loop containing nucleotide triphosphate hydrolases"/>
    <property type="match status" value="2"/>
</dbReference>
<keyword evidence="3" id="KW-0762">Sugar transport</keyword>
<keyword evidence="6" id="KW-1278">Translocase</keyword>
<keyword evidence="1" id="KW-0813">Transport</keyword>